<dbReference type="EMBL" id="NIQC01000015">
    <property type="protein sequence ID" value="OWZ83589.1"/>
    <property type="molecule type" value="Genomic_DNA"/>
</dbReference>
<keyword evidence="4 12" id="KW-0479">Metal-binding</keyword>
<feature type="binding site" evidence="12">
    <location>
        <position position="270"/>
    </location>
    <ligand>
        <name>[4Fe-4S] cluster</name>
        <dbReference type="ChEBI" id="CHEBI:49883"/>
        <label>2</label>
        <note>4Fe-4S-substrate</note>
    </ligand>
</feature>
<accession>A0A226BZH0</accession>
<feature type="binding site" evidence="12">
    <location>
        <position position="27"/>
    </location>
    <ligand>
        <name>S-adenosyl-L-methionine</name>
        <dbReference type="ChEBI" id="CHEBI:59789"/>
    </ligand>
</feature>
<dbReference type="Gene3D" id="3.20.20.70">
    <property type="entry name" value="Aldolase class I"/>
    <property type="match status" value="1"/>
</dbReference>
<dbReference type="RefSeq" id="WP_089023710.1">
    <property type="nucleotide sequence ID" value="NZ_NIQC01000015.1"/>
</dbReference>
<keyword evidence="15" id="KW-1185">Reference proteome</keyword>
<protein>
    <recommendedName>
        <fullName evidence="1 12">GTP 3',8-cyclase</fullName>
        <ecNumber evidence="1 12">4.1.99.22</ecNumber>
    </recommendedName>
    <alternativeName>
        <fullName evidence="12">Molybdenum cofactor biosynthesis protein A</fullName>
    </alternativeName>
</protein>
<dbReference type="SFLD" id="SFLDS00029">
    <property type="entry name" value="Radical_SAM"/>
    <property type="match status" value="1"/>
</dbReference>
<dbReference type="PROSITE" id="PS01305">
    <property type="entry name" value="MOAA_NIFB_PQQE"/>
    <property type="match status" value="1"/>
</dbReference>
<gene>
    <name evidence="12 14" type="primary">moaA</name>
    <name evidence="14" type="ORF">CDO51_07710</name>
</gene>
<feature type="binding site" evidence="12">
    <location>
        <position position="64"/>
    </location>
    <ligand>
        <name>GTP</name>
        <dbReference type="ChEBI" id="CHEBI:37565"/>
    </ligand>
</feature>
<dbReference type="PANTHER" id="PTHR22960">
    <property type="entry name" value="MOLYBDOPTERIN COFACTOR SYNTHESIS PROTEIN A"/>
    <property type="match status" value="1"/>
</dbReference>
<evidence type="ECO:0000256" key="11">
    <source>
        <dbReference type="ARBA" id="ARBA00048697"/>
    </source>
</evidence>
<evidence type="ECO:0000256" key="5">
    <source>
        <dbReference type="ARBA" id="ARBA00022741"/>
    </source>
</evidence>
<keyword evidence="5 12" id="KW-0547">Nucleotide-binding</keyword>
<dbReference type="HAMAP" id="MF_01225_B">
    <property type="entry name" value="MoaA_B"/>
    <property type="match status" value="1"/>
</dbReference>
<dbReference type="SMART" id="SM00729">
    <property type="entry name" value="Elp3"/>
    <property type="match status" value="1"/>
</dbReference>
<dbReference type="GO" id="GO:0006777">
    <property type="term" value="P:Mo-molybdopterin cofactor biosynthetic process"/>
    <property type="evidence" value="ECO:0007669"/>
    <property type="project" value="UniProtKB-UniRule"/>
</dbReference>
<dbReference type="InterPro" id="IPR050105">
    <property type="entry name" value="MoCo_biosynth_MoaA/MoaC"/>
</dbReference>
<dbReference type="Proteomes" id="UP000214588">
    <property type="component" value="Unassembled WGS sequence"/>
</dbReference>
<feature type="binding site" evidence="12">
    <location>
        <position position="156"/>
    </location>
    <ligand>
        <name>GTP</name>
        <dbReference type="ChEBI" id="CHEBI:37565"/>
    </ligand>
</feature>
<evidence type="ECO:0000256" key="4">
    <source>
        <dbReference type="ARBA" id="ARBA00022723"/>
    </source>
</evidence>
<evidence type="ECO:0000256" key="2">
    <source>
        <dbReference type="ARBA" id="ARBA00022485"/>
    </source>
</evidence>
<dbReference type="OrthoDB" id="9763993at2"/>
<dbReference type="InterPro" id="IPR006638">
    <property type="entry name" value="Elp3/MiaA/NifB-like_rSAM"/>
</dbReference>
<feature type="binding site" evidence="12">
    <location>
        <position position="190"/>
    </location>
    <ligand>
        <name>S-adenosyl-L-methionine</name>
        <dbReference type="ChEBI" id="CHEBI:59789"/>
    </ligand>
</feature>
<comment type="function">
    <text evidence="12">Catalyzes the cyclization of GTP to (8S)-3',8-cyclo-7,8-dihydroguanosine 5'-triphosphate.</text>
</comment>
<dbReference type="CDD" id="cd01335">
    <property type="entry name" value="Radical_SAM"/>
    <property type="match status" value="1"/>
</dbReference>
<dbReference type="GO" id="GO:0061799">
    <property type="term" value="F:cyclic pyranopterin monophosphate synthase activity"/>
    <property type="evidence" value="ECO:0007669"/>
    <property type="project" value="TreeGrafter"/>
</dbReference>
<dbReference type="GO" id="GO:0005525">
    <property type="term" value="F:GTP binding"/>
    <property type="evidence" value="ECO:0007669"/>
    <property type="project" value="UniProtKB-UniRule"/>
</dbReference>
<feature type="binding site" evidence="12">
    <location>
        <position position="14"/>
    </location>
    <ligand>
        <name>GTP</name>
        <dbReference type="ChEBI" id="CHEBI:37565"/>
    </ligand>
</feature>
<dbReference type="InterPro" id="IPR013483">
    <property type="entry name" value="MoaA"/>
</dbReference>
<dbReference type="SFLD" id="SFLDG01383">
    <property type="entry name" value="cyclic_pyranopterin_phosphate"/>
    <property type="match status" value="1"/>
</dbReference>
<dbReference type="Pfam" id="PF04055">
    <property type="entry name" value="Radical_SAM"/>
    <property type="match status" value="1"/>
</dbReference>
<evidence type="ECO:0000313" key="15">
    <source>
        <dbReference type="Proteomes" id="UP000214588"/>
    </source>
</evidence>
<evidence type="ECO:0000256" key="6">
    <source>
        <dbReference type="ARBA" id="ARBA00023004"/>
    </source>
</evidence>
<organism evidence="14 15">
    <name type="scientific">Natranaerobius trueperi</name>
    <dbReference type="NCBI Taxonomy" id="759412"/>
    <lineage>
        <taxon>Bacteria</taxon>
        <taxon>Bacillati</taxon>
        <taxon>Bacillota</taxon>
        <taxon>Clostridia</taxon>
        <taxon>Natranaerobiales</taxon>
        <taxon>Natranaerobiaceae</taxon>
        <taxon>Natranaerobius</taxon>
    </lineage>
</organism>
<dbReference type="PROSITE" id="PS51918">
    <property type="entry name" value="RADICAL_SAM"/>
    <property type="match status" value="1"/>
</dbReference>
<feature type="binding site" evidence="12">
    <location>
        <position position="25"/>
    </location>
    <ligand>
        <name>[4Fe-4S] cluster</name>
        <dbReference type="ChEBI" id="CHEBI:49883"/>
        <label>1</label>
        <note>4Fe-4S-S-AdoMet</note>
    </ligand>
</feature>
<evidence type="ECO:0000256" key="12">
    <source>
        <dbReference type="HAMAP-Rule" id="MF_01225"/>
    </source>
</evidence>
<dbReference type="InterPro" id="IPR000385">
    <property type="entry name" value="MoaA_NifB_PqqE_Fe-S-bd_CS"/>
</dbReference>
<comment type="caution">
    <text evidence="14">The sequence shown here is derived from an EMBL/GenBank/DDBJ whole genome shotgun (WGS) entry which is preliminary data.</text>
</comment>
<evidence type="ECO:0000256" key="8">
    <source>
        <dbReference type="ARBA" id="ARBA00023134"/>
    </source>
</evidence>
<keyword evidence="3 12" id="KW-0949">S-adenosyl-L-methionine</keyword>
<dbReference type="InterPro" id="IPR007197">
    <property type="entry name" value="rSAM"/>
</dbReference>
<keyword evidence="10 12" id="KW-0456">Lyase</keyword>
<comment type="cofactor">
    <cofactor evidence="12">
        <name>[4Fe-4S] cluster</name>
        <dbReference type="ChEBI" id="CHEBI:49883"/>
    </cofactor>
    <text evidence="12">Binds 2 [4Fe-4S] clusters. Binds 1 [4Fe-4S] cluster coordinated with 3 cysteines and an exchangeable S-adenosyl-L-methionine and 1 [4Fe-4S] cluster coordinated with 3 cysteines and the GTP-derived substrate.</text>
</comment>
<feature type="binding site" evidence="12">
    <location>
        <position position="253"/>
    </location>
    <ligand>
        <name>[4Fe-4S] cluster</name>
        <dbReference type="ChEBI" id="CHEBI:49883"/>
        <label>2</label>
        <note>4Fe-4S-substrate</note>
    </ligand>
</feature>
<evidence type="ECO:0000256" key="1">
    <source>
        <dbReference type="ARBA" id="ARBA00012167"/>
    </source>
</evidence>
<comment type="catalytic activity">
    <reaction evidence="11 12">
        <text>GTP + AH2 + S-adenosyl-L-methionine = (8S)-3',8-cyclo-7,8-dihydroguanosine 5'-triphosphate + 5'-deoxyadenosine + L-methionine + A + H(+)</text>
        <dbReference type="Rhea" id="RHEA:49576"/>
        <dbReference type="ChEBI" id="CHEBI:13193"/>
        <dbReference type="ChEBI" id="CHEBI:15378"/>
        <dbReference type="ChEBI" id="CHEBI:17319"/>
        <dbReference type="ChEBI" id="CHEBI:17499"/>
        <dbReference type="ChEBI" id="CHEBI:37565"/>
        <dbReference type="ChEBI" id="CHEBI:57844"/>
        <dbReference type="ChEBI" id="CHEBI:59789"/>
        <dbReference type="ChEBI" id="CHEBI:131766"/>
        <dbReference type="EC" id="4.1.99.22"/>
    </reaction>
</comment>
<keyword evidence="8 12" id="KW-0342">GTP-binding</keyword>
<dbReference type="EC" id="4.1.99.22" evidence="1 12"/>
<dbReference type="GO" id="GO:0061798">
    <property type="term" value="F:GTP 3',8'-cyclase activity"/>
    <property type="evidence" value="ECO:0007669"/>
    <property type="project" value="UniProtKB-UniRule"/>
</dbReference>
<dbReference type="InterPro" id="IPR040064">
    <property type="entry name" value="MoaA-like"/>
</dbReference>
<dbReference type="PANTHER" id="PTHR22960:SF0">
    <property type="entry name" value="MOLYBDENUM COFACTOR BIOSYNTHESIS PROTEIN 1"/>
    <property type="match status" value="1"/>
</dbReference>
<dbReference type="Pfam" id="PF06463">
    <property type="entry name" value="Mob_synth_C"/>
    <property type="match status" value="1"/>
</dbReference>
<feature type="domain" description="Radical SAM core" evidence="13">
    <location>
        <begin position="5"/>
        <end position="218"/>
    </location>
</feature>
<dbReference type="GO" id="GO:0051539">
    <property type="term" value="F:4 iron, 4 sulfur cluster binding"/>
    <property type="evidence" value="ECO:0007669"/>
    <property type="project" value="UniProtKB-UniRule"/>
</dbReference>
<feature type="binding site" evidence="12">
    <location>
        <position position="119"/>
    </location>
    <ligand>
        <name>S-adenosyl-L-methionine</name>
        <dbReference type="ChEBI" id="CHEBI:59789"/>
    </ligand>
</feature>
<feature type="binding site" evidence="12">
    <location>
        <position position="95"/>
    </location>
    <ligand>
        <name>GTP</name>
        <dbReference type="ChEBI" id="CHEBI:37565"/>
    </ligand>
</feature>
<dbReference type="GO" id="GO:1904047">
    <property type="term" value="F:S-adenosyl-L-methionine binding"/>
    <property type="evidence" value="ECO:0007669"/>
    <property type="project" value="UniProtKB-UniRule"/>
</dbReference>
<evidence type="ECO:0000256" key="3">
    <source>
        <dbReference type="ARBA" id="ARBA00022691"/>
    </source>
</evidence>
<dbReference type="InterPro" id="IPR058240">
    <property type="entry name" value="rSAM_sf"/>
</dbReference>
<feature type="binding site" evidence="12">
    <location>
        <begin position="258"/>
        <end position="260"/>
    </location>
    <ligand>
        <name>GTP</name>
        <dbReference type="ChEBI" id="CHEBI:37565"/>
    </ligand>
</feature>
<sequence>MYLDNHGRKIDYMRISVTDRCNLRCFYCMPHQGISKVSYTSIMKYEDIRKVIEAAVQLGITKFRFTGGEPLVRKDFHKLIELVNHFDNIQDISLTTNGILLKNQAAKLKEAGVNRLNVSLDTLNEEKFNNITRGGNLSDVLYGIEEATNQGLTPIKINVVVIRGTNDDEILDFARMSIKQDVEIRFIEYMPIGNNDNWKSRFIGVDSIKQICEKLGKLIPAETVKGEGPASYYRFKNSNGKLGFISPVSDHFCSDCNRIRLTSDGKLKTCLFSDEELDLKPALKSQEDLMKVLNKAIKMKPEKHNISSDKSWTFGNEYRSKRNMSQIGG</sequence>
<keyword evidence="7 12" id="KW-0411">Iron-sulfur</keyword>
<reference evidence="14 15" key="1">
    <citation type="submission" date="2017-06" db="EMBL/GenBank/DDBJ databases">
        <title>Draft Genome Sequence of Natranaerobius trueperi halophilic, alkalithermophilic bacteria from soda lakes.</title>
        <authorList>
            <person name="Zhao B."/>
        </authorList>
    </citation>
    <scope>NUCLEOTIDE SEQUENCE [LARGE SCALE GENOMIC DNA]</scope>
    <source>
        <strain evidence="14 15">DSM 18760</strain>
    </source>
</reference>
<evidence type="ECO:0000256" key="9">
    <source>
        <dbReference type="ARBA" id="ARBA00023150"/>
    </source>
</evidence>
<dbReference type="SFLD" id="SFLDG01067">
    <property type="entry name" value="SPASM/twitch_domain_containing"/>
    <property type="match status" value="1"/>
</dbReference>
<comment type="similarity">
    <text evidence="12">Belongs to the radical SAM superfamily. MoaA family.</text>
</comment>
<dbReference type="CDD" id="cd21117">
    <property type="entry name" value="Twitch_MoaA"/>
    <property type="match status" value="1"/>
</dbReference>
<feature type="binding site" evidence="12">
    <location>
        <position position="28"/>
    </location>
    <ligand>
        <name>[4Fe-4S] cluster</name>
        <dbReference type="ChEBI" id="CHEBI:49883"/>
        <label>1</label>
        <note>4Fe-4S-S-AdoMet</note>
    </ligand>
</feature>
<keyword evidence="9 12" id="KW-0501">Molybdenum cofactor biosynthesis</keyword>
<comment type="pathway">
    <text evidence="12">Cofactor biosynthesis; molybdopterin biosynthesis.</text>
</comment>
<evidence type="ECO:0000256" key="10">
    <source>
        <dbReference type="ARBA" id="ARBA00023239"/>
    </source>
</evidence>
<evidence type="ECO:0000259" key="13">
    <source>
        <dbReference type="PROSITE" id="PS51918"/>
    </source>
</evidence>
<dbReference type="SFLD" id="SFLDG01386">
    <property type="entry name" value="main_SPASM_domain-containing"/>
    <property type="match status" value="1"/>
</dbReference>
<evidence type="ECO:0000256" key="7">
    <source>
        <dbReference type="ARBA" id="ARBA00023014"/>
    </source>
</evidence>
<comment type="subunit">
    <text evidence="12">Monomer and homodimer.</text>
</comment>
<feature type="binding site" evidence="12">
    <location>
        <position position="68"/>
    </location>
    <ligand>
        <name>S-adenosyl-L-methionine</name>
        <dbReference type="ChEBI" id="CHEBI:59789"/>
    </ligand>
</feature>
<dbReference type="SUPFAM" id="SSF102114">
    <property type="entry name" value="Radical SAM enzymes"/>
    <property type="match status" value="1"/>
</dbReference>
<name>A0A226BZH0_9FIRM</name>
<evidence type="ECO:0000313" key="14">
    <source>
        <dbReference type="EMBL" id="OWZ83589.1"/>
    </source>
</evidence>
<keyword evidence="6 12" id="KW-0408">Iron</keyword>
<keyword evidence="2 12" id="KW-0004">4Fe-4S</keyword>
<dbReference type="InterPro" id="IPR013785">
    <property type="entry name" value="Aldolase_TIM"/>
</dbReference>
<feature type="binding site" evidence="12">
    <location>
        <position position="256"/>
    </location>
    <ligand>
        <name>[4Fe-4S] cluster</name>
        <dbReference type="ChEBI" id="CHEBI:49883"/>
        <label>2</label>
        <note>4Fe-4S-substrate</note>
    </ligand>
</feature>
<proteinExistence type="inferred from homology"/>
<dbReference type="NCBIfam" id="NF001199">
    <property type="entry name" value="PRK00164.2-1"/>
    <property type="match status" value="1"/>
</dbReference>
<feature type="binding site" evidence="12">
    <location>
        <position position="21"/>
    </location>
    <ligand>
        <name>[4Fe-4S] cluster</name>
        <dbReference type="ChEBI" id="CHEBI:49883"/>
        <label>1</label>
        <note>4Fe-4S-S-AdoMet</note>
    </ligand>
</feature>
<dbReference type="GO" id="GO:0046872">
    <property type="term" value="F:metal ion binding"/>
    <property type="evidence" value="ECO:0007669"/>
    <property type="project" value="UniProtKB-KW"/>
</dbReference>
<dbReference type="NCBIfam" id="TIGR02666">
    <property type="entry name" value="moaA"/>
    <property type="match status" value="1"/>
</dbReference>
<dbReference type="UniPathway" id="UPA00344"/>
<dbReference type="AlphaFoldDB" id="A0A226BZH0"/>
<dbReference type="InterPro" id="IPR010505">
    <property type="entry name" value="MoaA_twitch"/>
</dbReference>